<dbReference type="GO" id="GO:0005085">
    <property type="term" value="F:guanyl-nucleotide exchange factor activity"/>
    <property type="evidence" value="ECO:0007669"/>
    <property type="project" value="UniProtKB-KW"/>
</dbReference>
<dbReference type="InterPro" id="IPR018490">
    <property type="entry name" value="cNMP-bd_dom_sf"/>
</dbReference>
<feature type="domain" description="Cyclic nucleotide-binding" evidence="5">
    <location>
        <begin position="259"/>
        <end position="360"/>
    </location>
</feature>
<evidence type="ECO:0000256" key="2">
    <source>
        <dbReference type="PROSITE-ProRule" id="PRU00168"/>
    </source>
</evidence>
<dbReference type="Gene3D" id="3.10.20.90">
    <property type="entry name" value="Phosphatidylinositol 3-kinase Catalytic Subunit, Chain A, domain 1"/>
    <property type="match status" value="1"/>
</dbReference>
<dbReference type="InterPro" id="IPR036388">
    <property type="entry name" value="WH-like_DNA-bd_sf"/>
</dbReference>
<dbReference type="Gene3D" id="2.60.120.10">
    <property type="entry name" value="Jelly Rolls"/>
    <property type="match status" value="1"/>
</dbReference>
<dbReference type="Proteomes" id="UP000050792">
    <property type="component" value="Unassembled WGS sequence"/>
</dbReference>
<dbReference type="InterPro" id="IPR000595">
    <property type="entry name" value="cNMP-bd_dom"/>
</dbReference>
<dbReference type="SUPFAM" id="SSF51206">
    <property type="entry name" value="cAMP-binding domain-like"/>
    <property type="match status" value="1"/>
</dbReference>
<dbReference type="SMART" id="SM00100">
    <property type="entry name" value="cNMP"/>
    <property type="match status" value="1"/>
</dbReference>
<dbReference type="WBParaSite" id="SRDH1_1310.1">
    <property type="protein sequence ID" value="SRDH1_1310.1"/>
    <property type="gene ID" value="SRDH1_1310"/>
</dbReference>
<evidence type="ECO:0000313" key="7">
    <source>
        <dbReference type="WBParaSite" id="SRDH1_1310.1"/>
    </source>
</evidence>
<organism evidence="6 7">
    <name type="scientific">Schistosoma rodhaini</name>
    <dbReference type="NCBI Taxonomy" id="6188"/>
    <lineage>
        <taxon>Eukaryota</taxon>
        <taxon>Metazoa</taxon>
        <taxon>Spiralia</taxon>
        <taxon>Lophotrochozoa</taxon>
        <taxon>Platyhelminthes</taxon>
        <taxon>Trematoda</taxon>
        <taxon>Digenea</taxon>
        <taxon>Strigeidida</taxon>
        <taxon>Schistosomatoidea</taxon>
        <taxon>Schistosomatidae</taxon>
        <taxon>Schistosoma</taxon>
    </lineage>
</organism>
<dbReference type="InterPro" id="IPR029071">
    <property type="entry name" value="Ubiquitin-like_domsf"/>
</dbReference>
<dbReference type="SMART" id="SM00147">
    <property type="entry name" value="RasGEF"/>
    <property type="match status" value="1"/>
</dbReference>
<dbReference type="PROSITE" id="PS50009">
    <property type="entry name" value="RASGEF_CAT"/>
    <property type="match status" value="1"/>
</dbReference>
<proteinExistence type="predicted"/>
<keyword evidence="1 2" id="KW-0344">Guanine-nucleotide releasing factor</keyword>
<feature type="region of interest" description="Disordered" evidence="3">
    <location>
        <begin position="525"/>
        <end position="661"/>
    </location>
</feature>
<evidence type="ECO:0000256" key="3">
    <source>
        <dbReference type="SAM" id="MobiDB-lite"/>
    </source>
</evidence>
<dbReference type="Gene3D" id="1.20.870.10">
    <property type="entry name" value="Son of sevenless (SoS) protein Chain: S domain 1"/>
    <property type="match status" value="1"/>
</dbReference>
<evidence type="ECO:0000256" key="1">
    <source>
        <dbReference type="ARBA" id="ARBA00022658"/>
    </source>
</evidence>
<dbReference type="GO" id="GO:0005886">
    <property type="term" value="C:plasma membrane"/>
    <property type="evidence" value="ECO:0007669"/>
    <property type="project" value="TreeGrafter"/>
</dbReference>
<dbReference type="Pfam" id="PF00617">
    <property type="entry name" value="RasGEF"/>
    <property type="match status" value="1"/>
</dbReference>
<dbReference type="PANTHER" id="PTHR23113">
    <property type="entry name" value="GUANINE NUCLEOTIDE EXCHANGE FACTOR"/>
    <property type="match status" value="1"/>
</dbReference>
<dbReference type="Gene3D" id="1.10.10.10">
    <property type="entry name" value="Winged helix-like DNA-binding domain superfamily/Winged helix DNA-binding domain"/>
    <property type="match status" value="1"/>
</dbReference>
<reference evidence="7" key="2">
    <citation type="submission" date="2023-11" db="UniProtKB">
        <authorList>
            <consortium name="WormBaseParasite"/>
        </authorList>
    </citation>
    <scope>IDENTIFICATION</scope>
</reference>
<dbReference type="InterPro" id="IPR008937">
    <property type="entry name" value="Ras-like_GEF"/>
</dbReference>
<dbReference type="InterPro" id="IPR014710">
    <property type="entry name" value="RmlC-like_jellyroll"/>
</dbReference>
<dbReference type="SUPFAM" id="SSF48366">
    <property type="entry name" value="Ras GEF"/>
    <property type="match status" value="1"/>
</dbReference>
<evidence type="ECO:0000313" key="6">
    <source>
        <dbReference type="Proteomes" id="UP000050792"/>
    </source>
</evidence>
<feature type="domain" description="Ras-GEF" evidence="4">
    <location>
        <begin position="1015"/>
        <end position="1259"/>
    </location>
</feature>
<dbReference type="Gene3D" id="1.10.840.10">
    <property type="entry name" value="Ras guanine-nucleotide exchange factors catalytic domain"/>
    <property type="match status" value="1"/>
</dbReference>
<evidence type="ECO:0000259" key="5">
    <source>
        <dbReference type="PROSITE" id="PS50042"/>
    </source>
</evidence>
<dbReference type="Pfam" id="PF00027">
    <property type="entry name" value="cNMP_binding"/>
    <property type="match status" value="1"/>
</dbReference>
<dbReference type="CDD" id="cd00038">
    <property type="entry name" value="CAP_ED"/>
    <property type="match status" value="1"/>
</dbReference>
<evidence type="ECO:0000259" key="4">
    <source>
        <dbReference type="PROSITE" id="PS50009"/>
    </source>
</evidence>
<sequence>MDIINNQLFNTTSTTKIEKSDQLPCITECKLSIPKLYKAKTTPDWIITVCSEIWTRLLSSLSSSSSTSSSSVKVESNLKEIQNQISGSQLVTYLMNYENKTDRNLICGVWQLLLDENAIEPILPLNNNNNNQNFNSIEFYDRDDVYYICKHLKDKRLSIDEAIATTEICSNINQFNIELYNETSVEQISQDIQYEQTHEHIIDLDDHNNYEIDGYHVLIERLYRLAPEALFRKILQKLPSNRTEIELQYVYQELLLLPALSSFSITVRKELCKCLYYEVHDNAYDIIFYQGDLGQSWYIIYHGSVWVYLNDQGYICHLYEGDDFGKLSLITDKPRAASIILAENNCHLLKLNKNDFHRILYNVEANTVHLKNNNNDILILEYIPNIKLLLPYTQNDILHNNNNNNNNNENQLNQLNYYNYSIIAGTIENILYYLLENCLTDLNNQLQLINNNNNNQLYYSYLYSNIPMNIDETWEIFFLTYTLFTNNNEILLFLYKYLHCNKLLETNNNITNNNDSNKFTQYTINNNSMNNNNHNNNESINNNDNNNDNNNIDNNNNINNIDNNNNNVDNNNDNKINNIDNDNNNNVDSNNDTNNSNNTDDNNNVDNNNDNNSDNTNDNNNNDNNNSNNNNDNHNDNNNSDNTNDNNNNNISNNSNDNNNNNDHGYWKFPNDYEYDMIKISRIIILFYIWRYCIGLFKFANQIEINQFLIHLKMALINNHYNKINKINNNENQQHDYILYIDCLNQLIKNNEKLINNKSISTKQSNLLTNFLHFPYNVLRNLPFICNNNNNNTLTTTNNSSNSSSNNTNNKRIMNKLNKTQFLLSSSSTSNEQHHESSIVTKTDYTSSSMSNITIPNLLIGYPIHPNTLPLIESQHTITIQIYINEFKKQIQITIPIEANVYQIKQSLLSSYKLIKTNHLNELKLVEILSNGDWILYHDYDCGIIFSLSPNGRLFLTSEDTIQSLAPLAEQLIVTMNFLELNDIDRVKLFHPYDSSILRRNKSLHGSIQLLDELTIDELAITLSYCHVQLAICIHPQELLDYVIYGNKSNKPCPHVRTLVKRFSLLHTWTMTQIVTTCHLTKRAIIIRKLIKLAERLISSPLYDLYSSFAIILGLQNSSITRLTNTWERVPNRWRRIFNNTLLPLTDPSKNHRTARLWNTYNDKYSTNSINNTPRLPFLPLILKDLRFAEDANQTDYHKQQNGIRLINFEKMRLISKSLRTWINCITGYELLHPYYQLINIDINKQYYTSLNNLTVQKLLEVSNETKMFILEHMECIDDPRIITQLSLRLEPKK</sequence>
<keyword evidence="6" id="KW-1185">Reference proteome</keyword>
<protein>
    <recommendedName>
        <fullName evidence="8">Rap guanine nucleotide exchange factor 4</fullName>
    </recommendedName>
</protein>
<dbReference type="InterPro" id="IPR036964">
    <property type="entry name" value="RASGEF_cat_dom_sf"/>
</dbReference>
<name>A0AA85EL03_9TREM</name>
<reference evidence="6" key="1">
    <citation type="submission" date="2022-06" db="EMBL/GenBank/DDBJ databases">
        <authorList>
            <person name="Berger JAMES D."/>
            <person name="Berger JAMES D."/>
        </authorList>
    </citation>
    <scope>NUCLEOTIDE SEQUENCE [LARGE SCALE GENOMIC DNA]</scope>
</reference>
<accession>A0AA85EL03</accession>
<dbReference type="InterPro" id="IPR001895">
    <property type="entry name" value="RASGEF_cat_dom"/>
</dbReference>
<dbReference type="InterPro" id="IPR023578">
    <property type="entry name" value="Ras_GEF_dom_sf"/>
</dbReference>
<dbReference type="GO" id="GO:0007265">
    <property type="term" value="P:Ras protein signal transduction"/>
    <property type="evidence" value="ECO:0007669"/>
    <property type="project" value="TreeGrafter"/>
</dbReference>
<dbReference type="PANTHER" id="PTHR23113:SF327">
    <property type="entry name" value="EXCHANGE PROTEIN DIRECTLY ACTIVATED BY CAMP, ISOFORM E"/>
    <property type="match status" value="1"/>
</dbReference>
<evidence type="ECO:0008006" key="8">
    <source>
        <dbReference type="Google" id="ProtNLM"/>
    </source>
</evidence>
<dbReference type="SUPFAM" id="SSF54236">
    <property type="entry name" value="Ubiquitin-like"/>
    <property type="match status" value="1"/>
</dbReference>
<dbReference type="PROSITE" id="PS50042">
    <property type="entry name" value="CNMP_BINDING_3"/>
    <property type="match status" value="1"/>
</dbReference>